<name>A0ABS4SR21_9PROT</name>
<evidence type="ECO:0000313" key="3">
    <source>
        <dbReference type="Proteomes" id="UP000781958"/>
    </source>
</evidence>
<dbReference type="Gene3D" id="3.40.50.1460">
    <property type="match status" value="1"/>
</dbReference>
<dbReference type="Pfam" id="PF00656">
    <property type="entry name" value="Peptidase_C14"/>
    <property type="match status" value="1"/>
</dbReference>
<gene>
    <name evidence="2" type="ORF">J2851_004802</name>
</gene>
<protein>
    <recommendedName>
        <fullName evidence="1">Peptidase C14 caspase domain-containing protein</fullName>
    </recommendedName>
</protein>
<dbReference type="EMBL" id="JAGINP010000019">
    <property type="protein sequence ID" value="MBP2294999.1"/>
    <property type="molecule type" value="Genomic_DNA"/>
</dbReference>
<sequence length="351" mass="38153">MPVAQPDDHAIVVGINRYHPDFPALQGAVNDATLFHAWLIDPLGGGLNPDHARLICSDPAAAVGNLKPIRDEIEDELVKFYMKKNDIAYIGKPVGRRLYLYFSGHGVTPQQPSYEDCALLMANSIPLMLRALPGRLTYEVLRKAPLFREVVLFMDCCREVAGAVKADTNLPPGDPTAGPQANGLYGFAARWGAQTAERELPHPLDPKEPPLWQGVFTHTLLKGLTTATDEDGQITADSLKSFIRRAVQDLLPPENNQRPEINYDDSFGPIVFGVGRPVEVRVSLTPPTVGFRVLNGKGLANLNPAVETVGENRFTVKLRPAGYVFEGLAGDGSPTRSATVKLLMEGADVSL</sequence>
<organism evidence="2 3">
    <name type="scientific">Azospirillum rugosum</name>
    <dbReference type="NCBI Taxonomy" id="416170"/>
    <lineage>
        <taxon>Bacteria</taxon>
        <taxon>Pseudomonadati</taxon>
        <taxon>Pseudomonadota</taxon>
        <taxon>Alphaproteobacteria</taxon>
        <taxon>Rhodospirillales</taxon>
        <taxon>Azospirillaceae</taxon>
        <taxon>Azospirillum</taxon>
    </lineage>
</organism>
<accession>A0ABS4SR21</accession>
<dbReference type="InterPro" id="IPR011600">
    <property type="entry name" value="Pept_C14_caspase"/>
</dbReference>
<dbReference type="RefSeq" id="WP_209769368.1">
    <property type="nucleotide sequence ID" value="NZ_JAGINP010000019.1"/>
</dbReference>
<evidence type="ECO:0000313" key="2">
    <source>
        <dbReference type="EMBL" id="MBP2294999.1"/>
    </source>
</evidence>
<feature type="domain" description="Peptidase C14 caspase" evidence="1">
    <location>
        <begin position="9"/>
        <end position="262"/>
    </location>
</feature>
<reference evidence="2 3" key="1">
    <citation type="submission" date="2021-03" db="EMBL/GenBank/DDBJ databases">
        <title>Genomic Encyclopedia of Type Strains, Phase III (KMG-III): the genomes of soil and plant-associated and newly described type strains.</title>
        <authorList>
            <person name="Whitman W."/>
        </authorList>
    </citation>
    <scope>NUCLEOTIDE SEQUENCE [LARGE SCALE GENOMIC DNA]</scope>
    <source>
        <strain evidence="2 3">IMMIB AFH-6</strain>
    </source>
</reference>
<proteinExistence type="predicted"/>
<comment type="caution">
    <text evidence="2">The sequence shown here is derived from an EMBL/GenBank/DDBJ whole genome shotgun (WGS) entry which is preliminary data.</text>
</comment>
<dbReference type="Proteomes" id="UP000781958">
    <property type="component" value="Unassembled WGS sequence"/>
</dbReference>
<keyword evidence="3" id="KW-1185">Reference proteome</keyword>
<evidence type="ECO:0000259" key="1">
    <source>
        <dbReference type="Pfam" id="PF00656"/>
    </source>
</evidence>